<reference evidence="1" key="1">
    <citation type="submission" date="2019-12" db="EMBL/GenBank/DDBJ databases">
        <title>Genome sequencing and annotation of Brassica cretica.</title>
        <authorList>
            <person name="Studholme D.J."/>
            <person name="Sarris P.F."/>
        </authorList>
    </citation>
    <scope>NUCLEOTIDE SEQUENCE</scope>
    <source>
        <strain evidence="2">PFS-001/15</strain>
        <strain evidence="1">PFS-102/07</strain>
        <tissue evidence="1">Leaf</tissue>
    </source>
</reference>
<organism evidence="1">
    <name type="scientific">Brassica cretica</name>
    <name type="common">Mustard</name>
    <dbReference type="NCBI Taxonomy" id="69181"/>
    <lineage>
        <taxon>Eukaryota</taxon>
        <taxon>Viridiplantae</taxon>
        <taxon>Streptophyta</taxon>
        <taxon>Embryophyta</taxon>
        <taxon>Tracheophyta</taxon>
        <taxon>Spermatophyta</taxon>
        <taxon>Magnoliopsida</taxon>
        <taxon>eudicotyledons</taxon>
        <taxon>Gunneridae</taxon>
        <taxon>Pentapetalae</taxon>
        <taxon>rosids</taxon>
        <taxon>malvids</taxon>
        <taxon>Brassicales</taxon>
        <taxon>Brassicaceae</taxon>
        <taxon>Brassiceae</taxon>
        <taxon>Brassica</taxon>
    </lineage>
</organism>
<evidence type="ECO:0000313" key="1">
    <source>
        <dbReference type="EMBL" id="KAF2562575.1"/>
    </source>
</evidence>
<comment type="caution">
    <text evidence="1">The sequence shown here is derived from an EMBL/GenBank/DDBJ whole genome shotgun (WGS) entry which is preliminary data.</text>
</comment>
<name>A0A8S9HWC4_BRACR</name>
<dbReference type="AlphaFoldDB" id="A0A8S9HWC4"/>
<dbReference type="EMBL" id="QGKY02001250">
    <property type="protein sequence ID" value="KAF2562575.1"/>
    <property type="molecule type" value="Genomic_DNA"/>
</dbReference>
<proteinExistence type="predicted"/>
<sequence length="174" mass="19499">MTKIPILFPVVPNAHHLNFVSMYLLPLTCTGSVIIKMLIKTYVLISAARLHLLGLDVQEDKDPFLDASEQLMGSIQIAKGGELLTPKFTNILHVLQLETINTLKSVFLPDEDGLVTKTFGYSCFTEDRKDSLDLTNISAAITSWEEYTCKLLNELLSSLPQWKTYQTIHKLDSG</sequence>
<protein>
    <submittedName>
        <fullName evidence="1">Uncharacterized protein</fullName>
    </submittedName>
</protein>
<accession>A0A8S9HWC4</accession>
<dbReference type="Proteomes" id="UP000712281">
    <property type="component" value="Unassembled WGS sequence"/>
</dbReference>
<gene>
    <name evidence="2" type="ORF">F2Q68_00008513</name>
    <name evidence="1" type="ORF">F2Q70_00015567</name>
</gene>
<evidence type="ECO:0000313" key="2">
    <source>
        <dbReference type="EMBL" id="KAF2600094.1"/>
    </source>
</evidence>
<dbReference type="EMBL" id="QGKW02000717">
    <property type="protein sequence ID" value="KAF2600094.1"/>
    <property type="molecule type" value="Genomic_DNA"/>
</dbReference>